<reference evidence="2" key="1">
    <citation type="journal article" date="2020" name="G3 (Bethesda)">
        <title>High-Quality Assemblies for Three Invasive Social Wasps from the &lt;i&gt;Vespula&lt;/i&gt; Genus.</title>
        <authorList>
            <person name="Harrop T.W.R."/>
            <person name="Guhlin J."/>
            <person name="McLaughlin G.M."/>
            <person name="Permina E."/>
            <person name="Stockwell P."/>
            <person name="Gilligan J."/>
            <person name="Le Lec M.F."/>
            <person name="Gruber M.A.M."/>
            <person name="Quinn O."/>
            <person name="Lovegrove M."/>
            <person name="Duncan E.J."/>
            <person name="Remnant E.J."/>
            <person name="Van Eeckhoven J."/>
            <person name="Graham B."/>
            <person name="Knapp R.A."/>
            <person name="Langford K.W."/>
            <person name="Kronenberg Z."/>
            <person name="Press M.O."/>
            <person name="Eacker S.M."/>
            <person name="Wilson-Rankin E.E."/>
            <person name="Purcell J."/>
            <person name="Lester P.J."/>
            <person name="Dearden P.K."/>
        </authorList>
    </citation>
    <scope>NUCLEOTIDE SEQUENCE</scope>
    <source>
        <strain evidence="2">Volc-1</strain>
    </source>
</reference>
<accession>A0A834UEY6</accession>
<evidence type="ECO:0000313" key="2">
    <source>
        <dbReference type="EMBL" id="KAF7435519.1"/>
    </source>
</evidence>
<dbReference type="Proteomes" id="UP000600918">
    <property type="component" value="Unassembled WGS sequence"/>
</dbReference>
<feature type="region of interest" description="Disordered" evidence="1">
    <location>
        <begin position="71"/>
        <end position="130"/>
    </location>
</feature>
<evidence type="ECO:0000313" key="3">
    <source>
        <dbReference type="Proteomes" id="UP000600918"/>
    </source>
</evidence>
<proteinExistence type="predicted"/>
<gene>
    <name evidence="2" type="ORF">H0235_003710</name>
</gene>
<name>A0A834UEY6_VESPE</name>
<dbReference type="AlphaFoldDB" id="A0A834UEY6"/>
<comment type="caution">
    <text evidence="2">The sequence shown here is derived from an EMBL/GenBank/DDBJ whole genome shotgun (WGS) entry which is preliminary data.</text>
</comment>
<sequence length="130" mass="15433">MGKWSLSFLVFPLKCKLEASFSNFVEFQEEKIIVMMVVIVVKRTLENLQLTTFIIDIESYTKVVLKSLEPLYDDDNDDDDEEEEKKEKEGDEIEKEEEEKEEKEEKVKEKEEEDEDTNTPLVFPRTTRDD</sequence>
<feature type="compositionally biased region" description="Acidic residues" evidence="1">
    <location>
        <begin position="71"/>
        <end position="102"/>
    </location>
</feature>
<keyword evidence="3" id="KW-1185">Reference proteome</keyword>
<organism evidence="2 3">
    <name type="scientific">Vespula pensylvanica</name>
    <name type="common">Western yellow jacket</name>
    <name type="synonym">Wasp</name>
    <dbReference type="NCBI Taxonomy" id="30213"/>
    <lineage>
        <taxon>Eukaryota</taxon>
        <taxon>Metazoa</taxon>
        <taxon>Ecdysozoa</taxon>
        <taxon>Arthropoda</taxon>
        <taxon>Hexapoda</taxon>
        <taxon>Insecta</taxon>
        <taxon>Pterygota</taxon>
        <taxon>Neoptera</taxon>
        <taxon>Endopterygota</taxon>
        <taxon>Hymenoptera</taxon>
        <taxon>Apocrita</taxon>
        <taxon>Aculeata</taxon>
        <taxon>Vespoidea</taxon>
        <taxon>Vespidae</taxon>
        <taxon>Vespinae</taxon>
        <taxon>Vespula</taxon>
    </lineage>
</organism>
<dbReference type="EMBL" id="JACSDY010000002">
    <property type="protein sequence ID" value="KAF7435519.1"/>
    <property type="molecule type" value="Genomic_DNA"/>
</dbReference>
<evidence type="ECO:0000256" key="1">
    <source>
        <dbReference type="SAM" id="MobiDB-lite"/>
    </source>
</evidence>
<protein>
    <submittedName>
        <fullName evidence="2">Uncharacterized protein</fullName>
    </submittedName>
</protein>